<evidence type="ECO:0000313" key="7">
    <source>
        <dbReference type="EMBL" id="WAI47771.1"/>
    </source>
</evidence>
<evidence type="ECO:0000256" key="4">
    <source>
        <dbReference type="ARBA" id="ARBA00022842"/>
    </source>
</evidence>
<dbReference type="PRINTS" id="PR00866">
    <property type="entry name" value="RNADNAPOLMS"/>
</dbReference>
<reference evidence="7" key="1">
    <citation type="submission" date="2022-11" db="EMBL/GenBank/DDBJ databases">
        <title>Pseudomonas triclosanedens sp. nov., a triclosan degrader isolated from activated sludge.</title>
        <authorList>
            <person name="Yin Y."/>
            <person name="Lu Z."/>
        </authorList>
    </citation>
    <scope>NUCLEOTIDE SEQUENCE</scope>
    <source>
        <strain evidence="7">ZM23</strain>
    </source>
</reference>
<dbReference type="EMBL" id="CP113432">
    <property type="protein sequence ID" value="WAI47771.1"/>
    <property type="molecule type" value="Genomic_DNA"/>
</dbReference>
<accession>A0ABY6ZTT6</accession>
<keyword evidence="3" id="KW-0479">Metal-binding</keyword>
<keyword evidence="5 7" id="KW-0695">RNA-directed DNA polymerase</keyword>
<keyword evidence="8" id="KW-1185">Reference proteome</keyword>
<dbReference type="InterPro" id="IPR000477">
    <property type="entry name" value="RT_dom"/>
</dbReference>
<evidence type="ECO:0000313" key="8">
    <source>
        <dbReference type="Proteomes" id="UP001163624"/>
    </source>
</evidence>
<name>A0ABY6ZTT6_9PSED</name>
<evidence type="ECO:0000256" key="1">
    <source>
        <dbReference type="ARBA" id="ARBA00022679"/>
    </source>
</evidence>
<dbReference type="GO" id="GO:0003964">
    <property type="term" value="F:RNA-directed DNA polymerase activity"/>
    <property type="evidence" value="ECO:0007669"/>
    <property type="project" value="UniProtKB-KW"/>
</dbReference>
<sequence length="389" mass="44738">MDEFDFVKLTENSISSLANLASALRIEEQLLYQALNLPADQRYTPHRLHGGDRLVYRPHSLIRKIQRKIKKSILAELVRYPQYLYGSISDPDFPRDYISCVKVHCLSKSVLKIDITKFFDHIESSVVEDVFSDFFSFSPEVSDALTDICTLNGFVPQGASTSSHLANLCFYKEEPRLARQLSREGLKYTRLVDDITVSSIRANYDFSRVESRIRGMIEGKGLSLNEGKSGVHYQGNTHVKVHGLRVNFPTPQMPQVEVNNIRAAVRQLEVLASQPNSRTSPDYRRLFERTSGRVNKLKRVGHAKYSRYRRVLKGILPLPSKKDLYRCVGLFDGVVADAAVALDTYHYYARYNRLQNRLNLVQRTYFAQAKAMRRALLDIRPTYNERKEH</sequence>
<proteinExistence type="predicted"/>
<evidence type="ECO:0000256" key="3">
    <source>
        <dbReference type="ARBA" id="ARBA00022723"/>
    </source>
</evidence>
<organism evidence="7 8">
    <name type="scientific">Pseudomonas triclosanedens</name>
    <dbReference type="NCBI Taxonomy" id="2961893"/>
    <lineage>
        <taxon>Bacteria</taxon>
        <taxon>Pseudomonadati</taxon>
        <taxon>Pseudomonadota</taxon>
        <taxon>Gammaproteobacteria</taxon>
        <taxon>Pseudomonadales</taxon>
        <taxon>Pseudomonadaceae</taxon>
        <taxon>Pseudomonas</taxon>
    </lineage>
</organism>
<evidence type="ECO:0000259" key="6">
    <source>
        <dbReference type="PROSITE" id="PS50878"/>
    </source>
</evidence>
<gene>
    <name evidence="7" type="ORF">OU419_18560</name>
</gene>
<feature type="domain" description="Reverse transcriptase" evidence="6">
    <location>
        <begin position="36"/>
        <end position="246"/>
    </location>
</feature>
<keyword evidence="2" id="KW-0548">Nucleotidyltransferase</keyword>
<evidence type="ECO:0000256" key="2">
    <source>
        <dbReference type="ARBA" id="ARBA00022695"/>
    </source>
</evidence>
<dbReference type="CDD" id="cd03487">
    <property type="entry name" value="RT_Bac_retron_II"/>
    <property type="match status" value="1"/>
</dbReference>
<dbReference type="PROSITE" id="PS50878">
    <property type="entry name" value="RT_POL"/>
    <property type="match status" value="1"/>
</dbReference>
<keyword evidence="4" id="KW-0460">Magnesium</keyword>
<dbReference type="RefSeq" id="WP_254475828.1">
    <property type="nucleotide sequence ID" value="NZ_CP113432.1"/>
</dbReference>
<keyword evidence="1" id="KW-0808">Transferase</keyword>
<dbReference type="InterPro" id="IPR000123">
    <property type="entry name" value="Reverse_transcriptase_msDNA"/>
</dbReference>
<protein>
    <submittedName>
        <fullName evidence="7">Reverse transcriptase family protein</fullName>
    </submittedName>
</protein>
<dbReference type="Proteomes" id="UP001163624">
    <property type="component" value="Chromosome"/>
</dbReference>
<evidence type="ECO:0000256" key="5">
    <source>
        <dbReference type="ARBA" id="ARBA00022918"/>
    </source>
</evidence>
<dbReference type="Pfam" id="PF00078">
    <property type="entry name" value="RVT_1"/>
    <property type="match status" value="1"/>
</dbReference>